<evidence type="ECO:0000313" key="3">
    <source>
        <dbReference type="EMBL" id="AFK55788.1"/>
    </source>
</evidence>
<evidence type="ECO:0000313" key="4">
    <source>
        <dbReference type="Proteomes" id="UP000005258"/>
    </source>
</evidence>
<dbReference type="HOGENOM" id="CLU_000022_59_7_5"/>
<dbReference type="InterPro" id="IPR050237">
    <property type="entry name" value="ATP-dep_AMP-bd_enzyme"/>
</dbReference>
<dbReference type="InterPro" id="IPR000873">
    <property type="entry name" value="AMP-dep_synth/lig_dom"/>
</dbReference>
<keyword evidence="4" id="KW-1185">Reference proteome</keyword>
<feature type="domain" description="AMP-binding enzyme C-terminal" evidence="2">
    <location>
        <begin position="458"/>
        <end position="535"/>
    </location>
</feature>
<dbReference type="InterPro" id="IPR020845">
    <property type="entry name" value="AMP-binding_CS"/>
</dbReference>
<reference evidence="3 4" key="1">
    <citation type="journal article" date="2012" name="J. Am. Chem. Soc.">
        <title>Bacterial biosynthesis and maturation of the didemnin anti-cancer agents.</title>
        <authorList>
            <person name="Xu Y."/>
            <person name="Kersten R.D."/>
            <person name="Nam S.J."/>
            <person name="Lu L."/>
            <person name="Al-Suwailem A.M."/>
            <person name="Zheng H."/>
            <person name="Fenical W."/>
            <person name="Dorrestein P.C."/>
            <person name="Moore B.S."/>
            <person name="Qian P.Y."/>
        </authorList>
    </citation>
    <scope>NUCLEOTIDE SEQUENCE [LARGE SCALE GENOMIC DNA]</scope>
    <source>
        <strain evidence="3 4">KA081020-065</strain>
    </source>
</reference>
<dbReference type="Pfam" id="PF13193">
    <property type="entry name" value="AMP-binding_C"/>
    <property type="match status" value="1"/>
</dbReference>
<dbReference type="SUPFAM" id="SSF56801">
    <property type="entry name" value="Acetyl-CoA synthetase-like"/>
    <property type="match status" value="1"/>
</dbReference>
<name>I3TSQ0_TISMK</name>
<feature type="domain" description="AMP-dependent synthetase/ligase" evidence="1">
    <location>
        <begin position="38"/>
        <end position="404"/>
    </location>
</feature>
<organism evidence="3 4">
    <name type="scientific">Tistrella mobilis (strain KA081020-065)</name>
    <dbReference type="NCBI Taxonomy" id="1110502"/>
    <lineage>
        <taxon>Bacteria</taxon>
        <taxon>Pseudomonadati</taxon>
        <taxon>Pseudomonadota</taxon>
        <taxon>Alphaproteobacteria</taxon>
        <taxon>Geminicoccales</taxon>
        <taxon>Geminicoccaceae</taxon>
        <taxon>Tistrella</taxon>
    </lineage>
</organism>
<dbReference type="InterPro" id="IPR025110">
    <property type="entry name" value="AMP-bd_C"/>
</dbReference>
<dbReference type="EMBL" id="CP003237">
    <property type="protein sequence ID" value="AFK55788.1"/>
    <property type="molecule type" value="Genomic_DNA"/>
</dbReference>
<geneLocation type="plasmid" evidence="3 4">
    <name>pTM1</name>
</geneLocation>
<keyword evidence="3" id="KW-0436">Ligase</keyword>
<dbReference type="InterPro" id="IPR042099">
    <property type="entry name" value="ANL_N_sf"/>
</dbReference>
<keyword evidence="3" id="KW-0614">Plasmid</keyword>
<dbReference type="GO" id="GO:0016877">
    <property type="term" value="F:ligase activity, forming carbon-sulfur bonds"/>
    <property type="evidence" value="ECO:0007669"/>
    <property type="project" value="UniProtKB-ARBA"/>
</dbReference>
<dbReference type="KEGG" id="tmo:TMO_a0385"/>
<dbReference type="RefSeq" id="WP_014747465.1">
    <property type="nucleotide sequence ID" value="NC_017957.2"/>
</dbReference>
<dbReference type="Gene3D" id="3.40.50.12780">
    <property type="entry name" value="N-terminal domain of ligase-like"/>
    <property type="match status" value="1"/>
</dbReference>
<evidence type="ECO:0000259" key="2">
    <source>
        <dbReference type="Pfam" id="PF13193"/>
    </source>
</evidence>
<proteinExistence type="predicted"/>
<accession>I3TSQ0</accession>
<dbReference type="Pfam" id="PF00501">
    <property type="entry name" value="AMP-binding"/>
    <property type="match status" value="1"/>
</dbReference>
<protein>
    <submittedName>
        <fullName evidence="3">AMP-dependent synthetase and ligase</fullName>
    </submittedName>
</protein>
<dbReference type="PATRIC" id="fig|1110502.3.peg.4035"/>
<dbReference type="Proteomes" id="UP000005258">
    <property type="component" value="Plasmid pTM1"/>
</dbReference>
<evidence type="ECO:0000259" key="1">
    <source>
        <dbReference type="Pfam" id="PF00501"/>
    </source>
</evidence>
<dbReference type="Gene3D" id="3.30.300.30">
    <property type="match status" value="1"/>
</dbReference>
<dbReference type="PROSITE" id="PS00455">
    <property type="entry name" value="AMP_BINDING"/>
    <property type="match status" value="1"/>
</dbReference>
<dbReference type="PANTHER" id="PTHR43767">
    <property type="entry name" value="LONG-CHAIN-FATTY-ACID--COA LIGASE"/>
    <property type="match status" value="1"/>
</dbReference>
<gene>
    <name evidence="3" type="primary">dhbE</name>
    <name evidence="3" type="ordered locus">TMO_a0385</name>
</gene>
<dbReference type="InterPro" id="IPR045851">
    <property type="entry name" value="AMP-bd_C_sf"/>
</dbReference>
<sequence>MPSVRTPIPGVVYPSAADTARYDALGLFDTLTMPEAWEQMAARHPDRVAVTDPDGSWTLGELDALSTRLGGALLGLGLRPLDRAIFQIANSRELVLCLLGCLKAGVIPVCTLTAHRALEIGYLAQHSGARAHFICTDEAKFDAAGFAEDMRQVAPGLDDVIVARGPTGNRPGFHGLQALIDATDTATARERLAGVERDPAQVAVFQLSGGTSGVPKIIPRFHNEYLWQIRSAGAFHGLDHRTVSFSAAPMMHNAPIVCYWGSTFWAGGEVVCMPVPTPEIMADLIRARRPTLMAVPGPLMYRLLSADLLEVGDLRAALQIAAGNARPLAEKLGAPTVTLYGMTEGIICYSAAGDGLDILSDTVGRPIDPLTDIRIQDPETGEPLPDGVIGEMVFRGPSSTRGYYDAEERNREAFTADGYVKSGDLMSIRHIGGVPHLTFDGRVKDVVSRGGEKINCSEVERALLGHPRIAAVLCVPMPDPLYGERMCAFVVPVPGTTAPDLRETGAFLENLGMAKFKWPERIETVADFPLTGSGKPSKPLLKERIARILREERAPAASDALA</sequence>
<dbReference type="PANTHER" id="PTHR43767:SF10">
    <property type="entry name" value="SURFACTIN SYNTHASE SUBUNIT 1"/>
    <property type="match status" value="1"/>
</dbReference>
<dbReference type="AlphaFoldDB" id="I3TSQ0"/>